<organism evidence="1 2">
    <name type="scientific">Chengkuizengella marina</name>
    <dbReference type="NCBI Taxonomy" id="2507566"/>
    <lineage>
        <taxon>Bacteria</taxon>
        <taxon>Bacillati</taxon>
        <taxon>Bacillota</taxon>
        <taxon>Bacilli</taxon>
        <taxon>Bacillales</taxon>
        <taxon>Paenibacillaceae</taxon>
        <taxon>Chengkuizengella</taxon>
    </lineage>
</organism>
<evidence type="ECO:0000313" key="1">
    <source>
        <dbReference type="EMBL" id="NBI27806.1"/>
    </source>
</evidence>
<evidence type="ECO:0000313" key="2">
    <source>
        <dbReference type="Proteomes" id="UP000448943"/>
    </source>
</evidence>
<name>A0A6N9PY23_9BACL</name>
<reference evidence="1 2" key="1">
    <citation type="submission" date="2019-01" db="EMBL/GenBank/DDBJ databases">
        <title>Chengkuizengella sp. nov., isolated from deep-sea sediment of East Pacific Ocean.</title>
        <authorList>
            <person name="Yang J."/>
            <person name="Lai Q."/>
            <person name="Shao Z."/>
        </authorList>
    </citation>
    <scope>NUCLEOTIDE SEQUENCE [LARGE SCALE GENOMIC DNA]</scope>
    <source>
        <strain evidence="1 2">YPA3-1-1</strain>
    </source>
</reference>
<dbReference type="RefSeq" id="WP_160644125.1">
    <property type="nucleotide sequence ID" value="NZ_SIJB01000007.1"/>
</dbReference>
<dbReference type="EMBL" id="SIJB01000007">
    <property type="protein sequence ID" value="NBI27806.1"/>
    <property type="molecule type" value="Genomic_DNA"/>
</dbReference>
<evidence type="ECO:0008006" key="3">
    <source>
        <dbReference type="Google" id="ProtNLM"/>
    </source>
</evidence>
<dbReference type="Proteomes" id="UP000448943">
    <property type="component" value="Unassembled WGS sequence"/>
</dbReference>
<sequence>MKRVLFSQTADPPILLPLDGEEVTLLSLEVPECDKHKLFKIDVSFELNFSVRLEPVTLPFLVDLHYQLFDGSGDGRMELTPILKETVCGTAKVNPQVVDFESNTTPNLTIVAEGLVNQNLTLVANLNIVQGKVIFPLVRVRAMSVKIFP</sequence>
<gene>
    <name evidence="1" type="ORF">ERL59_02365</name>
</gene>
<dbReference type="AlphaFoldDB" id="A0A6N9PY23"/>
<keyword evidence="2" id="KW-1185">Reference proteome</keyword>
<accession>A0A6N9PY23</accession>
<proteinExistence type="predicted"/>
<protein>
    <recommendedName>
        <fullName evidence="3">Exosporium protein C</fullName>
    </recommendedName>
</protein>
<comment type="caution">
    <text evidence="1">The sequence shown here is derived from an EMBL/GenBank/DDBJ whole genome shotgun (WGS) entry which is preliminary data.</text>
</comment>